<dbReference type="RefSeq" id="WP_380114547.1">
    <property type="nucleotide sequence ID" value="NZ_JBHSIU010000011.1"/>
</dbReference>
<keyword evidence="3" id="KW-1185">Reference proteome</keyword>
<evidence type="ECO:0000313" key="3">
    <source>
        <dbReference type="Proteomes" id="UP001595912"/>
    </source>
</evidence>
<comment type="caution">
    <text evidence="2">The sequence shown here is derived from an EMBL/GenBank/DDBJ whole genome shotgun (WGS) entry which is preliminary data.</text>
</comment>
<dbReference type="EMBL" id="JBHSIU010000011">
    <property type="protein sequence ID" value="MFC4998292.1"/>
    <property type="molecule type" value="Genomic_DNA"/>
</dbReference>
<protein>
    <recommendedName>
        <fullName evidence="4">DUF998 domain-containing protein</fullName>
    </recommendedName>
</protein>
<proteinExistence type="predicted"/>
<keyword evidence="1" id="KW-1133">Transmembrane helix</keyword>
<evidence type="ECO:0000313" key="2">
    <source>
        <dbReference type="EMBL" id="MFC4998292.1"/>
    </source>
</evidence>
<keyword evidence="1" id="KW-0812">Transmembrane</keyword>
<dbReference type="Proteomes" id="UP001595912">
    <property type="component" value="Unassembled WGS sequence"/>
</dbReference>
<reference evidence="3" key="1">
    <citation type="journal article" date="2019" name="Int. J. Syst. Evol. Microbiol.">
        <title>The Global Catalogue of Microorganisms (GCM) 10K type strain sequencing project: providing services to taxonomists for standard genome sequencing and annotation.</title>
        <authorList>
            <consortium name="The Broad Institute Genomics Platform"/>
            <consortium name="The Broad Institute Genome Sequencing Center for Infectious Disease"/>
            <person name="Wu L."/>
            <person name="Ma J."/>
        </authorList>
    </citation>
    <scope>NUCLEOTIDE SEQUENCE [LARGE SCALE GENOMIC DNA]</scope>
    <source>
        <strain evidence="3">CGMCC 4.7152</strain>
    </source>
</reference>
<feature type="transmembrane region" description="Helical" evidence="1">
    <location>
        <begin position="42"/>
        <end position="62"/>
    </location>
</feature>
<evidence type="ECO:0008006" key="4">
    <source>
        <dbReference type="Google" id="ProtNLM"/>
    </source>
</evidence>
<feature type="transmembrane region" description="Helical" evidence="1">
    <location>
        <begin position="82"/>
        <end position="102"/>
    </location>
</feature>
<feature type="transmembrane region" description="Helical" evidence="1">
    <location>
        <begin position="114"/>
        <end position="136"/>
    </location>
</feature>
<feature type="transmembrane region" description="Helical" evidence="1">
    <location>
        <begin position="142"/>
        <end position="163"/>
    </location>
</feature>
<gene>
    <name evidence="2" type="ORF">ACFPIJ_10650</name>
</gene>
<evidence type="ECO:0000256" key="1">
    <source>
        <dbReference type="SAM" id="Phobius"/>
    </source>
</evidence>
<accession>A0ABV9VTN9</accession>
<name>A0ABV9VTN9_9ACTN</name>
<organism evidence="2 3">
    <name type="scientific">Dactylosporangium cerinum</name>
    <dbReference type="NCBI Taxonomy" id="1434730"/>
    <lineage>
        <taxon>Bacteria</taxon>
        <taxon>Bacillati</taxon>
        <taxon>Actinomycetota</taxon>
        <taxon>Actinomycetes</taxon>
        <taxon>Micromonosporales</taxon>
        <taxon>Micromonosporaceae</taxon>
        <taxon>Dactylosporangium</taxon>
    </lineage>
</organism>
<sequence length="215" mass="22227">MSGNRGIWDDAGVGRRSQATKRADVAADFTGRLRGLVWSASALLAGVCALLVAEVLIARLLTHAHEAAHGMPAGLPHVHNQALASALLIGCLLLASTGAAAVAARRRHATRPVVLSASGLSIVSFLVGHTVVYGAGSVARTWPLLLAGAAIHAGVGACAGLLWRRWLDGVRLPVPRPVAAPAARPPHSTARGPEPLRALWWTASVSGRAPPLRQV</sequence>
<keyword evidence="1" id="KW-0472">Membrane</keyword>